<dbReference type="SUPFAM" id="SSF52540">
    <property type="entry name" value="P-loop containing nucleoside triphosphate hydrolases"/>
    <property type="match status" value="1"/>
</dbReference>
<keyword evidence="3" id="KW-0804">Transcription</keyword>
<gene>
    <name evidence="5" type="ORF">JFL75_12800</name>
</gene>
<reference evidence="5" key="1">
    <citation type="submission" date="2021-01" db="EMBL/GenBank/DDBJ databases">
        <title>Description of Breznakiella homolactica.</title>
        <authorList>
            <person name="Song Y."/>
            <person name="Brune A."/>
        </authorList>
    </citation>
    <scope>NUCLEOTIDE SEQUENCE</scope>
    <source>
        <strain evidence="5">RmG30</strain>
    </source>
</reference>
<evidence type="ECO:0000256" key="3">
    <source>
        <dbReference type="ARBA" id="ARBA00023163"/>
    </source>
</evidence>
<dbReference type="PROSITE" id="PS50043">
    <property type="entry name" value="HTH_LUXR_2"/>
    <property type="match status" value="1"/>
</dbReference>
<dbReference type="GO" id="GO:0003677">
    <property type="term" value="F:DNA binding"/>
    <property type="evidence" value="ECO:0007669"/>
    <property type="project" value="UniProtKB-KW"/>
</dbReference>
<dbReference type="CDD" id="cd06170">
    <property type="entry name" value="LuxR_C_like"/>
    <property type="match status" value="1"/>
</dbReference>
<dbReference type="AlphaFoldDB" id="A0A7T8B8W3"/>
<accession>A0A7T8B8W3</accession>
<sequence length="845" mass="96691">MKRKLWAQFDWVVNRERVDAMFDAGMAYPFVTVVAGPGYGKSTAVMDYARNTNRKLIWHHLLMIDNEPDCFWARAAEAARRELPKLADAMAKGKFPEASGDFHAFLKSLARILYQGNEALLVFDSGESITNEKILLFLDGLIKAEMENLCIIYISNVRPELGHLVGDGHHLQIGPGELQFNRHETIQLFRKYRRQAGDGECARLLELTGGWPLALHLIASHPSNKAHHGFGETPHFHVIAELFQQNYFVEYETAFQLLLVKLSFFDGVPLGLIQAIDTGNTVQTVDEMTRNIFISYDYSQSRFYFQKMYHDFLSQKRAMLSDEEKRDTYSKAGSWFCSRGFYLEALYCYWEIRDYSHYIDAMTHLPRKRRSRRSANMVLEHLNQFPESYVWEHEIVDLYRALLYINDMEIERAGEILTALADRLETQGPPPEKRLLLENVYIALIEVSFFQNNLDGLGYALKARPLMPEGGRIRSDDSMVVGNSTVFFLPDNTPGRLEAMFVFIRQFSDASRHLYGKSGRGFTELFTAEASYAAERFGDVLEYSSRAVFRAQEAGQHDIVLNAFTLQLRLALFQGNYDTARSVLAKITDYTEQAGCADVYPLLDCTAGMFFVSLGDTSEVPSWLSGGGGLPTDIPMDAGRDRIICALCHYLEERYTEAYAVLLELESILREHRQWCVRVTSHIIKALCLHSMGNMQKAVRSFWDAYNMTWQNNIIICFAEFGRPMEFLADAARAQTEMDFDTQWLDRVHREASAFAKRNSAMRKRHRNDAVIRHKARMDELTPRELEVMRCLAEGLTRDEMGSILGISLHGVKKHITNIYDKLGAVNRVDAIRIADANGIFDKKQ</sequence>
<evidence type="ECO:0000313" key="5">
    <source>
        <dbReference type="EMBL" id="QQO07817.1"/>
    </source>
</evidence>
<dbReference type="InterPro" id="IPR027417">
    <property type="entry name" value="P-loop_NTPase"/>
</dbReference>
<evidence type="ECO:0000256" key="2">
    <source>
        <dbReference type="ARBA" id="ARBA00023125"/>
    </source>
</evidence>
<name>A0A7T8B8W3_9SPIR</name>
<protein>
    <recommendedName>
        <fullName evidence="4">HTH luxR-type domain-containing protein</fullName>
    </recommendedName>
</protein>
<evidence type="ECO:0000313" key="6">
    <source>
        <dbReference type="Proteomes" id="UP000595917"/>
    </source>
</evidence>
<dbReference type="InterPro" id="IPR000792">
    <property type="entry name" value="Tscrpt_reg_LuxR_C"/>
</dbReference>
<keyword evidence="2" id="KW-0238">DNA-binding</keyword>
<feature type="domain" description="HTH luxR-type" evidence="4">
    <location>
        <begin position="774"/>
        <end position="839"/>
    </location>
</feature>
<dbReference type="EMBL" id="CP067089">
    <property type="protein sequence ID" value="QQO07817.1"/>
    <property type="molecule type" value="Genomic_DNA"/>
</dbReference>
<dbReference type="InterPro" id="IPR011990">
    <property type="entry name" value="TPR-like_helical_dom_sf"/>
</dbReference>
<dbReference type="PRINTS" id="PR00038">
    <property type="entry name" value="HTHLUXR"/>
</dbReference>
<dbReference type="PANTHER" id="PTHR44688:SF16">
    <property type="entry name" value="DNA-BINDING TRANSCRIPTIONAL ACTIVATOR DEVR_DOSR"/>
    <property type="match status" value="1"/>
</dbReference>
<evidence type="ECO:0000256" key="1">
    <source>
        <dbReference type="ARBA" id="ARBA00023015"/>
    </source>
</evidence>
<proteinExistence type="predicted"/>
<dbReference type="Proteomes" id="UP000595917">
    <property type="component" value="Chromosome"/>
</dbReference>
<dbReference type="SUPFAM" id="SSF48452">
    <property type="entry name" value="TPR-like"/>
    <property type="match status" value="1"/>
</dbReference>
<dbReference type="KEGG" id="bhc:JFL75_12800"/>
<dbReference type="RefSeq" id="WP_215625123.1">
    <property type="nucleotide sequence ID" value="NZ_CP067089.2"/>
</dbReference>
<dbReference type="Gene3D" id="1.10.10.10">
    <property type="entry name" value="Winged helix-like DNA-binding domain superfamily/Winged helix DNA-binding domain"/>
    <property type="match status" value="1"/>
</dbReference>
<evidence type="ECO:0000259" key="4">
    <source>
        <dbReference type="PROSITE" id="PS50043"/>
    </source>
</evidence>
<dbReference type="SMART" id="SM00421">
    <property type="entry name" value="HTH_LUXR"/>
    <property type="match status" value="1"/>
</dbReference>
<dbReference type="PANTHER" id="PTHR44688">
    <property type="entry name" value="DNA-BINDING TRANSCRIPTIONAL ACTIVATOR DEVR_DOSR"/>
    <property type="match status" value="1"/>
</dbReference>
<dbReference type="SUPFAM" id="SSF46894">
    <property type="entry name" value="C-terminal effector domain of the bipartite response regulators"/>
    <property type="match status" value="1"/>
</dbReference>
<dbReference type="InterPro" id="IPR036388">
    <property type="entry name" value="WH-like_DNA-bd_sf"/>
</dbReference>
<dbReference type="GO" id="GO:0006355">
    <property type="term" value="P:regulation of DNA-templated transcription"/>
    <property type="evidence" value="ECO:0007669"/>
    <property type="project" value="InterPro"/>
</dbReference>
<dbReference type="Pfam" id="PF00196">
    <property type="entry name" value="GerE"/>
    <property type="match status" value="1"/>
</dbReference>
<organism evidence="5 6">
    <name type="scientific">Breznakiella homolactica</name>
    <dbReference type="NCBI Taxonomy" id="2798577"/>
    <lineage>
        <taxon>Bacteria</taxon>
        <taxon>Pseudomonadati</taxon>
        <taxon>Spirochaetota</taxon>
        <taxon>Spirochaetia</taxon>
        <taxon>Spirochaetales</taxon>
        <taxon>Breznakiellaceae</taxon>
        <taxon>Breznakiella</taxon>
    </lineage>
</organism>
<dbReference type="Gene3D" id="1.25.40.10">
    <property type="entry name" value="Tetratricopeptide repeat domain"/>
    <property type="match status" value="1"/>
</dbReference>
<keyword evidence="6" id="KW-1185">Reference proteome</keyword>
<dbReference type="InterPro" id="IPR016032">
    <property type="entry name" value="Sig_transdc_resp-reg_C-effctor"/>
</dbReference>
<keyword evidence="1" id="KW-0805">Transcription regulation</keyword>